<keyword evidence="7" id="KW-0012">Acyltransferase</keyword>
<dbReference type="EC" id="2.3.1.250" evidence="9"/>
<keyword evidence="2" id="KW-0808">Transferase</keyword>
<evidence type="ECO:0000256" key="9">
    <source>
        <dbReference type="ARBA" id="ARBA00038867"/>
    </source>
</evidence>
<dbReference type="InterPro" id="IPR049941">
    <property type="entry name" value="LPLAT_7/PORCN-like"/>
</dbReference>
<evidence type="ECO:0000256" key="7">
    <source>
        <dbReference type="ARBA" id="ARBA00023315"/>
    </source>
</evidence>
<dbReference type="PANTHER" id="PTHR13906:SF12">
    <property type="entry name" value="PROTEIN-SERINE O-PALMITOLEOYLTRANSFERASE PORCUPINE"/>
    <property type="match status" value="1"/>
</dbReference>
<sequence length="547" mass="61448">MFDDYEADDEYGDYNYEHKHHIWGGGGGEDDASALADEYENFSDLADPQQLWMHCILPSFETFQQLWMHCILPSFETAGYQLCETLAMCALYRLIISRSFVSSSGLYRNYANLLVGLGVLWRYFAGLLVYVAVYSLCLVTLAAGLRKFRYAFGTLLAVSIVTITTLEYTLPEFIQIRSVFMLMSIKILSVAADMRSNPPLSFDLLGYIYNPGTVLFGPFVSYKAHLDAMEKPVRLQLRQIGTHAVLTLAYLSATCVVMIFPTGGVRVGFVFRDALSVRVSHYMISSMSVVTFLVCGFASYASAEGSSPSGARSASGADDIIRPLRIEIPTSLRQVTASWNRPLSHFLNKYVYRAQTHRNAFLNLFITYVVSCGLHGFNLTISQILLSLSVYSYVEYKLREKLASIFDACVSTAHCPADCSEHAHTRLTFRALAFNVAFTLVNVYHLAYLGCVLNNADLFREEGWGGQWVPTPWSNMGYVSPYIVFGMNVAFTLVNVYHLAYLGCVLNNADLFREEGWGGQWVPTPWSNMGYVSPYIVFGMYIFYIVM</sequence>
<evidence type="ECO:0000256" key="10">
    <source>
        <dbReference type="ARBA" id="ARBA00040371"/>
    </source>
</evidence>
<dbReference type="GO" id="GO:0061355">
    <property type="term" value="P:Wnt protein secretion"/>
    <property type="evidence" value="ECO:0007669"/>
    <property type="project" value="TreeGrafter"/>
</dbReference>
<evidence type="ECO:0000256" key="4">
    <source>
        <dbReference type="ARBA" id="ARBA00022692"/>
    </source>
</evidence>
<comment type="catalytic activity">
    <reaction evidence="11">
        <text>[Wnt protein]-L-serine + (9Z)-hexadecenoyl-CoA = [Wnt protein]-O-(9Z)-hexadecenoyl-L-serine + CoA</text>
        <dbReference type="Rhea" id="RHEA:45336"/>
        <dbReference type="Rhea" id="RHEA-COMP:11170"/>
        <dbReference type="Rhea" id="RHEA-COMP:11171"/>
        <dbReference type="ChEBI" id="CHEBI:29999"/>
        <dbReference type="ChEBI" id="CHEBI:57287"/>
        <dbReference type="ChEBI" id="CHEBI:61540"/>
        <dbReference type="ChEBI" id="CHEBI:85189"/>
        <dbReference type="EC" id="2.3.1.250"/>
    </reaction>
</comment>
<dbReference type="KEGG" id="dci:103514751"/>
<keyword evidence="5 12" id="KW-1133">Transmembrane helix</keyword>
<feature type="transmembrane region" description="Helical" evidence="12">
    <location>
        <begin position="482"/>
        <end position="509"/>
    </location>
</feature>
<proteinExistence type="inferred from homology"/>
<evidence type="ECO:0000313" key="13">
    <source>
        <dbReference type="Proteomes" id="UP000079169"/>
    </source>
</evidence>
<feature type="transmembrane region" description="Helical" evidence="12">
    <location>
        <begin position="204"/>
        <end position="220"/>
    </location>
</feature>
<feature type="transmembrane region" description="Helical" evidence="12">
    <location>
        <begin position="120"/>
        <end position="143"/>
    </location>
</feature>
<evidence type="ECO:0000256" key="5">
    <source>
        <dbReference type="ARBA" id="ARBA00022989"/>
    </source>
</evidence>
<feature type="transmembrane region" description="Helical" evidence="12">
    <location>
        <begin position="282"/>
        <end position="303"/>
    </location>
</feature>
<dbReference type="GO" id="GO:0016055">
    <property type="term" value="P:Wnt signaling pathway"/>
    <property type="evidence" value="ECO:0007669"/>
    <property type="project" value="UniProtKB-KW"/>
</dbReference>
<evidence type="ECO:0000256" key="3">
    <source>
        <dbReference type="ARBA" id="ARBA00022687"/>
    </source>
</evidence>
<dbReference type="RefSeq" id="XP_026683438.1">
    <property type="nucleotide sequence ID" value="XM_026827637.1"/>
</dbReference>
<dbReference type="Proteomes" id="UP000079169">
    <property type="component" value="Unplaced"/>
</dbReference>
<dbReference type="STRING" id="121845.A0A3Q0J903"/>
<dbReference type="Pfam" id="PF03062">
    <property type="entry name" value="MBOAT"/>
    <property type="match status" value="1"/>
</dbReference>
<organism evidence="13 14">
    <name type="scientific">Diaphorina citri</name>
    <name type="common">Asian citrus psyllid</name>
    <dbReference type="NCBI Taxonomy" id="121845"/>
    <lineage>
        <taxon>Eukaryota</taxon>
        <taxon>Metazoa</taxon>
        <taxon>Ecdysozoa</taxon>
        <taxon>Arthropoda</taxon>
        <taxon>Hexapoda</taxon>
        <taxon>Insecta</taxon>
        <taxon>Pterygota</taxon>
        <taxon>Neoptera</taxon>
        <taxon>Paraneoptera</taxon>
        <taxon>Hemiptera</taxon>
        <taxon>Sternorrhyncha</taxon>
        <taxon>Psylloidea</taxon>
        <taxon>Psyllidae</taxon>
        <taxon>Diaphorininae</taxon>
        <taxon>Diaphorina</taxon>
    </lineage>
</organism>
<feature type="transmembrane region" description="Helical" evidence="12">
    <location>
        <begin position="150"/>
        <end position="168"/>
    </location>
</feature>
<gene>
    <name evidence="14" type="primary">LOC103514751</name>
</gene>
<accession>A0A3Q0J903</accession>
<dbReference type="GO" id="GO:0030258">
    <property type="term" value="P:lipid modification"/>
    <property type="evidence" value="ECO:0007669"/>
    <property type="project" value="TreeGrafter"/>
</dbReference>
<comment type="similarity">
    <text evidence="8">Belongs to the membrane-bound acyltransferase family. Porcupine subfamily.</text>
</comment>
<dbReference type="GO" id="GO:0017147">
    <property type="term" value="F:Wnt-protein binding"/>
    <property type="evidence" value="ECO:0007669"/>
    <property type="project" value="TreeGrafter"/>
</dbReference>
<evidence type="ECO:0000256" key="2">
    <source>
        <dbReference type="ARBA" id="ARBA00022679"/>
    </source>
</evidence>
<evidence type="ECO:0000256" key="6">
    <source>
        <dbReference type="ARBA" id="ARBA00023136"/>
    </source>
</evidence>
<feature type="transmembrane region" description="Helical" evidence="12">
    <location>
        <begin position="240"/>
        <end position="261"/>
    </location>
</feature>
<protein>
    <recommendedName>
        <fullName evidence="10">Protein-serine O-palmitoleoyltransferase porcupine</fullName>
        <ecNumber evidence="9">2.3.1.250</ecNumber>
    </recommendedName>
</protein>
<evidence type="ECO:0000256" key="8">
    <source>
        <dbReference type="ARBA" id="ARBA00038269"/>
    </source>
</evidence>
<dbReference type="GO" id="GO:0005783">
    <property type="term" value="C:endoplasmic reticulum"/>
    <property type="evidence" value="ECO:0007669"/>
    <property type="project" value="TreeGrafter"/>
</dbReference>
<keyword evidence="13" id="KW-1185">Reference proteome</keyword>
<dbReference type="GO" id="GO:1990698">
    <property type="term" value="F:palmitoleoyltransferase activity"/>
    <property type="evidence" value="ECO:0007669"/>
    <property type="project" value="UniProtKB-EC"/>
</dbReference>
<dbReference type="GO" id="GO:0016020">
    <property type="term" value="C:membrane"/>
    <property type="evidence" value="ECO:0007669"/>
    <property type="project" value="UniProtKB-SubCell"/>
</dbReference>
<keyword evidence="4 12" id="KW-0812">Transmembrane</keyword>
<dbReference type="InterPro" id="IPR004299">
    <property type="entry name" value="MBOAT_fam"/>
</dbReference>
<evidence type="ECO:0000256" key="12">
    <source>
        <dbReference type="SAM" id="Phobius"/>
    </source>
</evidence>
<dbReference type="GeneID" id="103514751"/>
<reference evidence="14" key="1">
    <citation type="submission" date="2025-08" db="UniProtKB">
        <authorList>
            <consortium name="RefSeq"/>
        </authorList>
    </citation>
    <scope>IDENTIFICATION</scope>
</reference>
<keyword evidence="3" id="KW-0879">Wnt signaling pathway</keyword>
<dbReference type="PANTHER" id="PTHR13906">
    <property type="entry name" value="PORCUPINE"/>
    <property type="match status" value="1"/>
</dbReference>
<dbReference type="AlphaFoldDB" id="A0A3Q0J903"/>
<evidence type="ECO:0000256" key="1">
    <source>
        <dbReference type="ARBA" id="ARBA00004141"/>
    </source>
</evidence>
<name>A0A3Q0J903_DIACI</name>
<feature type="transmembrane region" description="Helical" evidence="12">
    <location>
        <begin position="365"/>
        <end position="394"/>
    </location>
</feature>
<feature type="transmembrane region" description="Helical" evidence="12">
    <location>
        <begin position="529"/>
        <end position="546"/>
    </location>
</feature>
<comment type="subcellular location">
    <subcellularLocation>
        <location evidence="1">Membrane</location>
        <topology evidence="1">Multi-pass membrane protein</topology>
    </subcellularLocation>
</comment>
<evidence type="ECO:0000256" key="11">
    <source>
        <dbReference type="ARBA" id="ARBA00047978"/>
    </source>
</evidence>
<evidence type="ECO:0000313" key="14">
    <source>
        <dbReference type="RefSeq" id="XP_026683438.1"/>
    </source>
</evidence>
<dbReference type="PaxDb" id="121845-A0A3Q0J903"/>
<keyword evidence="6 12" id="KW-0472">Membrane</keyword>